<feature type="region of interest" description="Disordered" evidence="1">
    <location>
        <begin position="92"/>
        <end position="117"/>
    </location>
</feature>
<comment type="caution">
    <text evidence="2">The sequence shown here is derived from an EMBL/GenBank/DDBJ whole genome shotgun (WGS) entry which is preliminary data.</text>
</comment>
<evidence type="ECO:0000313" key="2">
    <source>
        <dbReference type="EMBL" id="EJW72739.1"/>
    </source>
</evidence>
<evidence type="ECO:0000256" key="1">
    <source>
        <dbReference type="SAM" id="MobiDB-lite"/>
    </source>
</evidence>
<proteinExistence type="predicted"/>
<gene>
    <name evidence="2" type="ORF">WUBG_16352</name>
</gene>
<dbReference type="AlphaFoldDB" id="J9EBH3"/>
<sequence>MATELLGHRRQATTNQKESFSCMRHNFILTFMEEIIEEVIFTNIQNLLCSKLDCLFLVSSKNHDVLQANGLPLSPALPENLGLMRRMVGDKENPLNIPDIDERRGKSGVSRAGHSDE</sequence>
<evidence type="ECO:0000313" key="3">
    <source>
        <dbReference type="Proteomes" id="UP000004810"/>
    </source>
</evidence>
<protein>
    <submittedName>
        <fullName evidence="2">Uncharacterized protein</fullName>
    </submittedName>
</protein>
<reference evidence="3" key="1">
    <citation type="submission" date="2012-08" db="EMBL/GenBank/DDBJ databases">
        <title>The Genome Sequence of Wuchereria bancrofti.</title>
        <authorList>
            <person name="Nutman T.B."/>
            <person name="Fink D.L."/>
            <person name="Russ C."/>
            <person name="Young S."/>
            <person name="Zeng Q."/>
            <person name="Koehrsen M."/>
            <person name="Alvarado L."/>
            <person name="Berlin A."/>
            <person name="Chapman S.B."/>
            <person name="Chen Z."/>
            <person name="Freedman E."/>
            <person name="Gellesch M."/>
            <person name="Goldberg J."/>
            <person name="Griggs A."/>
            <person name="Gujja S."/>
            <person name="Heilman E.R."/>
            <person name="Heiman D."/>
            <person name="Hepburn T."/>
            <person name="Howarth C."/>
            <person name="Jen D."/>
            <person name="Larson L."/>
            <person name="Lewis B."/>
            <person name="Mehta T."/>
            <person name="Park D."/>
            <person name="Pearson M."/>
            <person name="Roberts A."/>
            <person name="Saif S."/>
            <person name="Shea T."/>
            <person name="Shenoy N."/>
            <person name="Sisk P."/>
            <person name="Stolte C."/>
            <person name="Sykes S."/>
            <person name="Walk T."/>
            <person name="White J."/>
            <person name="Yandava C."/>
            <person name="Haas B."/>
            <person name="Henn M.R."/>
            <person name="Nusbaum C."/>
            <person name="Birren B."/>
        </authorList>
    </citation>
    <scope>NUCLEOTIDE SEQUENCE [LARGE SCALE GENOMIC DNA]</scope>
    <source>
        <strain evidence="3">NA</strain>
    </source>
</reference>
<accession>J9EBH3</accession>
<dbReference type="EMBL" id="ADBV01015490">
    <property type="protein sequence ID" value="EJW72739.1"/>
    <property type="molecule type" value="Genomic_DNA"/>
</dbReference>
<name>J9EBH3_WUCBA</name>
<dbReference type="Proteomes" id="UP000004810">
    <property type="component" value="Unassembled WGS sequence"/>
</dbReference>
<organism evidence="2 3">
    <name type="scientific">Wuchereria bancrofti</name>
    <dbReference type="NCBI Taxonomy" id="6293"/>
    <lineage>
        <taxon>Eukaryota</taxon>
        <taxon>Metazoa</taxon>
        <taxon>Ecdysozoa</taxon>
        <taxon>Nematoda</taxon>
        <taxon>Chromadorea</taxon>
        <taxon>Rhabditida</taxon>
        <taxon>Spirurina</taxon>
        <taxon>Spiruromorpha</taxon>
        <taxon>Filarioidea</taxon>
        <taxon>Onchocercidae</taxon>
        <taxon>Wuchereria</taxon>
    </lineage>
</organism>